<dbReference type="SUPFAM" id="SSF54452">
    <property type="entry name" value="MHC antigen-recognition domain"/>
    <property type="match status" value="1"/>
</dbReference>
<keyword evidence="4 14" id="KW-0732">Signal</keyword>
<dbReference type="STRING" id="48701.ENSPMEP00000028560"/>
<dbReference type="PANTHER" id="PTHR19944:SF86">
    <property type="entry name" value="HLA CLASS II HISTOCOMPATIBILITY ANTIGEN, DR ALPHA CHAIN"/>
    <property type="match status" value="1"/>
</dbReference>
<reference evidence="16" key="2">
    <citation type="submission" date="2025-09" db="UniProtKB">
        <authorList>
            <consortium name="Ensembl"/>
        </authorList>
    </citation>
    <scope>IDENTIFICATION</scope>
</reference>
<dbReference type="SMART" id="SM00920">
    <property type="entry name" value="MHC_II_alpha"/>
    <property type="match status" value="1"/>
</dbReference>
<dbReference type="InterPro" id="IPR036179">
    <property type="entry name" value="Ig-like_dom_sf"/>
</dbReference>
<dbReference type="InterPro" id="IPR050160">
    <property type="entry name" value="MHC/Immunoglobulin"/>
</dbReference>
<evidence type="ECO:0000256" key="14">
    <source>
        <dbReference type="SAM" id="SignalP"/>
    </source>
</evidence>
<dbReference type="InterPro" id="IPR007110">
    <property type="entry name" value="Ig-like_dom"/>
</dbReference>
<dbReference type="PROSITE" id="PS00290">
    <property type="entry name" value="IG_MHC"/>
    <property type="match status" value="1"/>
</dbReference>
<evidence type="ECO:0000256" key="9">
    <source>
        <dbReference type="ARBA" id="ARBA00023157"/>
    </source>
</evidence>
<dbReference type="Proteomes" id="UP000261480">
    <property type="component" value="Unplaced"/>
</dbReference>
<dbReference type="GO" id="GO:0002504">
    <property type="term" value="P:antigen processing and presentation of peptide or polysaccharide antigen via MHC class II"/>
    <property type="evidence" value="ECO:0007669"/>
    <property type="project" value="UniProtKB-KW"/>
</dbReference>
<keyword evidence="5" id="KW-0391">Immunity</keyword>
<evidence type="ECO:0000256" key="8">
    <source>
        <dbReference type="ARBA" id="ARBA00023136"/>
    </source>
</evidence>
<dbReference type="InterPro" id="IPR003597">
    <property type="entry name" value="Ig_C1-set"/>
</dbReference>
<dbReference type="Pfam" id="PF07654">
    <property type="entry name" value="C1-set"/>
    <property type="match status" value="1"/>
</dbReference>
<dbReference type="PANTHER" id="PTHR19944">
    <property type="entry name" value="MHC CLASS II-RELATED"/>
    <property type="match status" value="1"/>
</dbReference>
<dbReference type="InterPro" id="IPR001003">
    <property type="entry name" value="MHC_II_a_N"/>
</dbReference>
<evidence type="ECO:0000256" key="6">
    <source>
        <dbReference type="ARBA" id="ARBA00022989"/>
    </source>
</evidence>
<keyword evidence="17" id="KW-1185">Reference proteome</keyword>
<proteinExistence type="inferred from homology"/>
<evidence type="ECO:0000256" key="12">
    <source>
        <dbReference type="ARBA" id="ARBA00023319"/>
    </source>
</evidence>
<comment type="subcellular location">
    <subcellularLocation>
        <location evidence="1">Membrane</location>
        <topology evidence="1">Single-pass type I membrane protein</topology>
    </subcellularLocation>
</comment>
<dbReference type="Ensembl" id="ENSPMET00000018831.1">
    <property type="protein sequence ID" value="ENSPMEP00000028560.1"/>
    <property type="gene ID" value="ENSPMEG00000013748.1"/>
</dbReference>
<name>A0A3B3YND3_9TELE</name>
<dbReference type="Pfam" id="PF00993">
    <property type="entry name" value="MHC_II_alpha"/>
    <property type="match status" value="1"/>
</dbReference>
<feature type="signal peptide" evidence="14">
    <location>
        <begin position="1"/>
        <end position="18"/>
    </location>
</feature>
<reference evidence="16" key="1">
    <citation type="submission" date="2025-08" db="UniProtKB">
        <authorList>
            <consortium name="Ensembl"/>
        </authorList>
    </citation>
    <scope>IDENTIFICATION</scope>
</reference>
<keyword evidence="3 13" id="KW-0812">Transmembrane</keyword>
<organism evidence="16 17">
    <name type="scientific">Poecilia mexicana</name>
    <dbReference type="NCBI Taxonomy" id="48701"/>
    <lineage>
        <taxon>Eukaryota</taxon>
        <taxon>Metazoa</taxon>
        <taxon>Chordata</taxon>
        <taxon>Craniata</taxon>
        <taxon>Vertebrata</taxon>
        <taxon>Euteleostomi</taxon>
        <taxon>Actinopterygii</taxon>
        <taxon>Neopterygii</taxon>
        <taxon>Teleostei</taxon>
        <taxon>Neoteleostei</taxon>
        <taxon>Acanthomorphata</taxon>
        <taxon>Ovalentaria</taxon>
        <taxon>Atherinomorphae</taxon>
        <taxon>Cyprinodontiformes</taxon>
        <taxon>Poeciliidae</taxon>
        <taxon>Poeciliinae</taxon>
        <taxon>Poecilia</taxon>
    </lineage>
</organism>
<dbReference type="SUPFAM" id="SSF48726">
    <property type="entry name" value="Immunoglobulin"/>
    <property type="match status" value="1"/>
</dbReference>
<feature type="transmembrane region" description="Helical" evidence="13">
    <location>
        <begin position="210"/>
        <end position="233"/>
    </location>
</feature>
<sequence length="239" mass="26445">MMKMKLLLFLSGVLWVSADVLHQDLNIKGCSDSDGEFMYALDGEELWYADFKKGKGVEPQPPFVVHSSYPEGMYQFAVGDVQICRTNLGLRRKAMKDIPLERDAPSNLVIYPRDEVELGEKNILVCHVSGFYPAPVNVSWTRNGQKVTEGTSINVPFPSKDSSFTQISRLQFVPQLGDIYSCSVEHLALEEPMTRTWDVEMDNPQSGPGPSIFCGVGLTIGLLGVAVGTFFLIKGNECS</sequence>
<keyword evidence="11" id="KW-0491">MHC II</keyword>
<evidence type="ECO:0000256" key="2">
    <source>
        <dbReference type="ARBA" id="ARBA00007394"/>
    </source>
</evidence>
<comment type="similarity">
    <text evidence="2">Belongs to the MHC class II family.</text>
</comment>
<evidence type="ECO:0000256" key="11">
    <source>
        <dbReference type="ARBA" id="ARBA00023182"/>
    </source>
</evidence>
<keyword evidence="10" id="KW-0325">Glycoprotein</keyword>
<feature type="domain" description="Ig-like" evidence="15">
    <location>
        <begin position="105"/>
        <end position="194"/>
    </location>
</feature>
<accession>A0A3B3YND3</accession>
<evidence type="ECO:0000256" key="3">
    <source>
        <dbReference type="ARBA" id="ARBA00022692"/>
    </source>
</evidence>
<dbReference type="RefSeq" id="XP_014830420.1">
    <property type="nucleotide sequence ID" value="XM_014974934.1"/>
</dbReference>
<dbReference type="InterPro" id="IPR011162">
    <property type="entry name" value="MHC_I/II-like_Ag-recog"/>
</dbReference>
<protein>
    <recommendedName>
        <fullName evidence="15">Ig-like domain-containing protein</fullName>
    </recommendedName>
</protein>
<dbReference type="InterPro" id="IPR003006">
    <property type="entry name" value="Ig/MHC_CS"/>
</dbReference>
<keyword evidence="9" id="KW-1015">Disulfide bond</keyword>
<dbReference type="InterPro" id="IPR013783">
    <property type="entry name" value="Ig-like_fold"/>
</dbReference>
<keyword evidence="7" id="KW-1064">Adaptive immunity</keyword>
<dbReference type="KEGG" id="pmei:106908750"/>
<evidence type="ECO:0000256" key="7">
    <source>
        <dbReference type="ARBA" id="ARBA00023130"/>
    </source>
</evidence>
<dbReference type="AlphaFoldDB" id="A0A3B3YND3"/>
<evidence type="ECO:0000313" key="16">
    <source>
        <dbReference type="Ensembl" id="ENSPMEP00000028560.1"/>
    </source>
</evidence>
<dbReference type="GO" id="GO:0042613">
    <property type="term" value="C:MHC class II protein complex"/>
    <property type="evidence" value="ECO:0007669"/>
    <property type="project" value="UniProtKB-KW"/>
</dbReference>
<dbReference type="SMART" id="SM00407">
    <property type="entry name" value="IGc1"/>
    <property type="match status" value="1"/>
</dbReference>
<evidence type="ECO:0000313" key="17">
    <source>
        <dbReference type="Proteomes" id="UP000261480"/>
    </source>
</evidence>
<dbReference type="Gene3D" id="3.10.320.10">
    <property type="entry name" value="Class II Histocompatibility Antigen, M Beta Chain, Chain B, domain 1"/>
    <property type="match status" value="1"/>
</dbReference>
<evidence type="ECO:0000256" key="5">
    <source>
        <dbReference type="ARBA" id="ARBA00022859"/>
    </source>
</evidence>
<keyword evidence="12" id="KW-0393">Immunoglobulin domain</keyword>
<evidence type="ECO:0000256" key="13">
    <source>
        <dbReference type="SAM" id="Phobius"/>
    </source>
</evidence>
<dbReference type="GeneID" id="106908750"/>
<evidence type="ECO:0000256" key="10">
    <source>
        <dbReference type="ARBA" id="ARBA00023180"/>
    </source>
</evidence>
<evidence type="ECO:0000259" key="15">
    <source>
        <dbReference type="PROSITE" id="PS50835"/>
    </source>
</evidence>
<feature type="chain" id="PRO_5017425464" description="Ig-like domain-containing protein" evidence="14">
    <location>
        <begin position="19"/>
        <end position="239"/>
    </location>
</feature>
<dbReference type="PROSITE" id="PS50835">
    <property type="entry name" value="IG_LIKE"/>
    <property type="match status" value="1"/>
</dbReference>
<keyword evidence="8 13" id="KW-0472">Membrane</keyword>
<dbReference type="InterPro" id="IPR014745">
    <property type="entry name" value="MHC_II_a/b_N"/>
</dbReference>
<evidence type="ECO:0000256" key="4">
    <source>
        <dbReference type="ARBA" id="ARBA00022729"/>
    </source>
</evidence>
<keyword evidence="6 13" id="KW-1133">Transmembrane helix</keyword>
<evidence type="ECO:0000256" key="1">
    <source>
        <dbReference type="ARBA" id="ARBA00004479"/>
    </source>
</evidence>
<dbReference type="Gene3D" id="2.60.40.10">
    <property type="entry name" value="Immunoglobulins"/>
    <property type="match status" value="1"/>
</dbReference>
<dbReference type="GO" id="GO:0002250">
    <property type="term" value="P:adaptive immune response"/>
    <property type="evidence" value="ECO:0007669"/>
    <property type="project" value="UniProtKB-KW"/>
</dbReference>